<dbReference type="InterPro" id="IPR011989">
    <property type="entry name" value="ARM-like"/>
</dbReference>
<dbReference type="Gene3D" id="1.25.10.10">
    <property type="entry name" value="Leucine-rich Repeat Variant"/>
    <property type="match status" value="1"/>
</dbReference>
<gene>
    <name evidence="2" type="ORF">caldi_27050</name>
</gene>
<reference evidence="2" key="1">
    <citation type="submission" date="2022-03" db="EMBL/GenBank/DDBJ databases">
        <title>Complete genome sequence of Caldinitratiruptor microaerophilus.</title>
        <authorList>
            <person name="Mukaiyama R."/>
            <person name="Nishiyama T."/>
            <person name="Ueda K."/>
        </authorList>
    </citation>
    <scope>NUCLEOTIDE SEQUENCE</scope>
    <source>
        <strain evidence="2">JCM 16183</strain>
    </source>
</reference>
<dbReference type="SUPFAM" id="SSF48371">
    <property type="entry name" value="ARM repeat"/>
    <property type="match status" value="1"/>
</dbReference>
<dbReference type="AlphaFoldDB" id="A0AA35CPS9"/>
<keyword evidence="3" id="KW-1185">Reference proteome</keyword>
<evidence type="ECO:0008006" key="4">
    <source>
        <dbReference type="Google" id="ProtNLM"/>
    </source>
</evidence>
<evidence type="ECO:0000256" key="1">
    <source>
        <dbReference type="SAM" id="MobiDB-lite"/>
    </source>
</evidence>
<protein>
    <recommendedName>
        <fullName evidence="4">HEAT repeat protein</fullName>
    </recommendedName>
</protein>
<proteinExistence type="predicted"/>
<organism evidence="2 3">
    <name type="scientific">Caldinitratiruptor microaerophilus</name>
    <dbReference type="NCBI Taxonomy" id="671077"/>
    <lineage>
        <taxon>Bacteria</taxon>
        <taxon>Bacillati</taxon>
        <taxon>Bacillota</taxon>
        <taxon>Clostridia</taxon>
        <taxon>Eubacteriales</taxon>
        <taxon>Symbiobacteriaceae</taxon>
        <taxon>Caldinitratiruptor</taxon>
    </lineage>
</organism>
<dbReference type="RefSeq" id="WP_264842250.1">
    <property type="nucleotide sequence ID" value="NZ_AP025628.1"/>
</dbReference>
<dbReference type="InterPro" id="IPR016024">
    <property type="entry name" value="ARM-type_fold"/>
</dbReference>
<evidence type="ECO:0000313" key="3">
    <source>
        <dbReference type="Proteomes" id="UP001163687"/>
    </source>
</evidence>
<feature type="region of interest" description="Disordered" evidence="1">
    <location>
        <begin position="542"/>
        <end position="567"/>
    </location>
</feature>
<dbReference type="KEGG" id="cmic:caldi_27050"/>
<evidence type="ECO:0000313" key="2">
    <source>
        <dbReference type="EMBL" id="BDG61615.1"/>
    </source>
</evidence>
<sequence length="567" mass="60384">MDIRARDLDESLHRAALAAGREGPDAEPAAAERDEDLYRRWALDTAAAGTEPAPAEAVRALDDPDLAALLIESARERGGAPARLVVEEAHRRLAAPDTAGAALAQALAAELLQGDTASEDESGGVPPEARAVIDLLAGRGGAAAATALLALLVHDLPAVRREAGIALGRSGAAAADALIRALRRTEDPDLRVTLAEALAHAPRGPGVAAALRSAWEALPPGSRWPLAGALGAYGDPEFAPLLRAEAAAASGRRAWARCRIALFQMGQPAGTAAPPALAREDPEWAADLAAGARELLGAGLEAQAADWVQEGLEALSRQERADPGAVDWYAREQLLELDDRLSGRGTGPRLTRYRDYTYGALHYYGALRAGEVRQVLALAGLTPPPEEELWPALEADPRLRVFPGRVCALSGVERVDLILEHREETGLAPALVSLRTMALAARGLAHLAWTAQEEEAADRLLGLLPEALAQPERIARLQMAMRGAEDALTAFRQWLEEAIHQGLAMGDTLKQAMVDLWNHTARWELFGHSPWAAGEILSLGRAQAGEDEPGSAPPGPRRLRARLRRRR</sequence>
<dbReference type="Proteomes" id="UP001163687">
    <property type="component" value="Chromosome"/>
</dbReference>
<accession>A0AA35CPS9</accession>
<feature type="compositionally biased region" description="Basic residues" evidence="1">
    <location>
        <begin position="557"/>
        <end position="567"/>
    </location>
</feature>
<dbReference type="EMBL" id="AP025628">
    <property type="protein sequence ID" value="BDG61615.1"/>
    <property type="molecule type" value="Genomic_DNA"/>
</dbReference>
<name>A0AA35CPS9_9FIRM</name>